<dbReference type="GO" id="GO:0031667">
    <property type="term" value="P:response to nutrient levels"/>
    <property type="evidence" value="ECO:0007669"/>
    <property type="project" value="TreeGrafter"/>
</dbReference>
<dbReference type="GO" id="GO:0008284">
    <property type="term" value="P:positive regulation of cell population proliferation"/>
    <property type="evidence" value="ECO:0007669"/>
    <property type="project" value="TreeGrafter"/>
</dbReference>
<protein>
    <submittedName>
        <fullName evidence="7">Prolactin-3B1-like protein</fullName>
    </submittedName>
</protein>
<dbReference type="AlphaFoldDB" id="A0A061IB29"/>
<keyword evidence="6" id="KW-1133">Transmembrane helix</keyword>
<dbReference type="PANTHER" id="PTHR11417:SF13">
    <property type="entry name" value="GROWTH HORMONE D9"/>
    <property type="match status" value="1"/>
</dbReference>
<dbReference type="CDD" id="cd10288">
    <property type="entry name" value="prolactin_like"/>
    <property type="match status" value="1"/>
</dbReference>
<keyword evidence="6" id="KW-0812">Transmembrane</keyword>
<evidence type="ECO:0000313" key="7">
    <source>
        <dbReference type="EMBL" id="ERE78811.1"/>
    </source>
</evidence>
<accession>A0A061IB29</accession>
<feature type="coiled-coil region" evidence="5">
    <location>
        <begin position="295"/>
        <end position="322"/>
    </location>
</feature>
<evidence type="ECO:0000256" key="4">
    <source>
        <dbReference type="RuleBase" id="RU003618"/>
    </source>
</evidence>
<dbReference type="SUPFAM" id="SSF47266">
    <property type="entry name" value="4-helical cytokines"/>
    <property type="match status" value="2"/>
</dbReference>
<dbReference type="InterPro" id="IPR009079">
    <property type="entry name" value="4_helix_cytokine-like_core"/>
</dbReference>
<dbReference type="Gene3D" id="1.20.1250.10">
    <property type="match status" value="2"/>
</dbReference>
<dbReference type="GO" id="GO:0005148">
    <property type="term" value="F:prolactin receptor binding"/>
    <property type="evidence" value="ECO:0007669"/>
    <property type="project" value="TreeGrafter"/>
</dbReference>
<comment type="similarity">
    <text evidence="2 4">Belongs to the somatotropin/prolactin family.</text>
</comment>
<name>A0A061IB29_CRIGR</name>
<feature type="transmembrane region" description="Helical" evidence="6">
    <location>
        <begin position="159"/>
        <end position="181"/>
    </location>
</feature>
<evidence type="ECO:0000313" key="9">
    <source>
        <dbReference type="Proteomes" id="UP000030759"/>
    </source>
</evidence>
<dbReference type="InterPro" id="IPR001400">
    <property type="entry name" value="Somatotropin/Prolactin"/>
</dbReference>
<dbReference type="PRINTS" id="PR00836">
    <property type="entry name" value="SOMATOTROPIN"/>
</dbReference>
<gene>
    <name evidence="7" type="ORF">H671_3g10068</name>
</gene>
<reference evidence="9" key="1">
    <citation type="journal article" date="2013" name="Nat. Biotechnol.">
        <title>Chinese hamster genome sequenced from sorted chromosomes.</title>
        <authorList>
            <person name="Brinkrolf K."/>
            <person name="Rupp O."/>
            <person name="Laux H."/>
            <person name="Kollin F."/>
            <person name="Ernst W."/>
            <person name="Linke B."/>
            <person name="Kofler R."/>
            <person name="Romand S."/>
            <person name="Hesse F."/>
            <person name="Budach W.E."/>
            <person name="Galosy S."/>
            <person name="Muller D."/>
            <person name="Noll T."/>
            <person name="Wienberg J."/>
            <person name="Jostock T."/>
            <person name="Leonard M."/>
            <person name="Grillari J."/>
            <person name="Tauch A."/>
            <person name="Goesmann A."/>
            <person name="Helk B."/>
            <person name="Mott J.E."/>
            <person name="Puhler A."/>
            <person name="Borth N."/>
        </authorList>
    </citation>
    <scope>NUCLEOTIDE SEQUENCE [LARGE SCALE GENOMIC DNA]</scope>
    <source>
        <strain evidence="9">17A/GY</strain>
    </source>
</reference>
<reference evidence="8" key="3">
    <citation type="submission" date="2025-05" db="UniProtKB">
        <authorList>
            <consortium name="Ensembl"/>
        </authorList>
    </citation>
    <scope>IDENTIFICATION</scope>
</reference>
<evidence type="ECO:0000256" key="6">
    <source>
        <dbReference type="SAM" id="Phobius"/>
    </source>
</evidence>
<dbReference type="Proteomes" id="UP000694386">
    <property type="component" value="Unplaced"/>
</dbReference>
<dbReference type="GO" id="GO:0046427">
    <property type="term" value="P:positive regulation of receptor signaling pathway via JAK-STAT"/>
    <property type="evidence" value="ECO:0007669"/>
    <property type="project" value="TreeGrafter"/>
</dbReference>
<dbReference type="GO" id="GO:0005615">
    <property type="term" value="C:extracellular space"/>
    <property type="evidence" value="ECO:0007669"/>
    <property type="project" value="TreeGrafter"/>
</dbReference>
<dbReference type="Pfam" id="PF00103">
    <property type="entry name" value="Hormone_1"/>
    <property type="match status" value="2"/>
</dbReference>
<dbReference type="InterPro" id="IPR018116">
    <property type="entry name" value="Somatotropin_CS"/>
</dbReference>
<evidence type="ECO:0000256" key="3">
    <source>
        <dbReference type="ARBA" id="ARBA00022525"/>
    </source>
</evidence>
<organism evidence="7 9">
    <name type="scientific">Cricetulus griseus</name>
    <name type="common">Chinese hamster</name>
    <name type="synonym">Cricetulus barabensis griseus</name>
    <dbReference type="NCBI Taxonomy" id="10029"/>
    <lineage>
        <taxon>Eukaryota</taxon>
        <taxon>Metazoa</taxon>
        <taxon>Chordata</taxon>
        <taxon>Craniata</taxon>
        <taxon>Vertebrata</taxon>
        <taxon>Euteleostomi</taxon>
        <taxon>Mammalia</taxon>
        <taxon>Eutheria</taxon>
        <taxon>Euarchontoglires</taxon>
        <taxon>Glires</taxon>
        <taxon>Rodentia</taxon>
        <taxon>Myomorpha</taxon>
        <taxon>Muroidea</taxon>
        <taxon>Cricetidae</taxon>
        <taxon>Cricetinae</taxon>
        <taxon>Cricetulus</taxon>
    </lineage>
</organism>
<dbReference type="Ensembl" id="ENSCGRT00001025735.1">
    <property type="protein sequence ID" value="ENSCGRP00001021491.1"/>
    <property type="gene ID" value="ENSCGRG00001020330.1"/>
</dbReference>
<keyword evidence="4" id="KW-0372">Hormone</keyword>
<reference evidence="7" key="2">
    <citation type="submission" date="2013-03" db="EMBL/GenBank/DDBJ databases">
        <title>Chinese hamster genome sequenced from sorted chromosomes.</title>
        <authorList>
            <person name="Brinkrolf K."/>
            <person name="Rupp O."/>
            <person name="Laux H."/>
            <person name="Kollin F."/>
            <person name="Ernst W."/>
            <person name="Linke B."/>
            <person name="Kofler R."/>
            <person name="Romand S."/>
            <person name="Hesse F."/>
            <person name="Budach W.E."/>
            <person name="Galosy S."/>
            <person name="Muller D."/>
            <person name="Noll T."/>
            <person name="Wienberg J."/>
            <person name="Jostock T."/>
            <person name="Leonard M."/>
            <person name="Grillari J."/>
            <person name="Tauch A."/>
            <person name="Goesmann A."/>
            <person name="Helk B."/>
            <person name="Mott J.E."/>
            <person name="Puehler A."/>
            <person name="Borth N."/>
        </authorList>
    </citation>
    <scope>NUCLEOTIDE SEQUENCE</scope>
    <source>
        <strain evidence="7">17A/GY</strain>
    </source>
</reference>
<sequence>MKFGRRQNLMLSTCHTASIFTPENNEQVHQTKSEDLLKMTISVLQAWEVPPKHMVAAVAVLPDASDVIQSRTKELEERVLGLLEGLKTILNRVHPGAVENDYTFWSGWSDLQSSDGATRYFALSNLYHCFHKDSHKVDNYLKHLATICKFYIAYCSNFYIAYCFGNAWMLQLLLVSNLLLWEYVVSLPLCLEIEGSNELTIEELFDDAIGMAQYTSNLTTQISEEFDENFAKSLGYKARNSSTCHTASLLTPENNEQIQQTQLDDLLKGMISISRAWYHPLEKLVHEVAALNGASETMLLKVKEVEEKNQELLKKIKEILVRVHPGAEENVYPAWMGLAEVRSANEDTRHFALSNIFRCLHSDTDKVATYLEIVKCRVIHNNNC</sequence>
<dbReference type="GO" id="GO:0030879">
    <property type="term" value="P:mammary gland development"/>
    <property type="evidence" value="ECO:0007669"/>
    <property type="project" value="TreeGrafter"/>
</dbReference>
<keyword evidence="5" id="KW-0175">Coiled coil</keyword>
<comment type="subcellular location">
    <subcellularLocation>
        <location evidence="1 4">Secreted</location>
    </subcellularLocation>
</comment>
<proteinExistence type="inferred from homology"/>
<dbReference type="EMBL" id="KE672987">
    <property type="protein sequence ID" value="ERE78811.1"/>
    <property type="molecule type" value="Genomic_DNA"/>
</dbReference>
<keyword evidence="3" id="KW-0964">Secreted</keyword>
<dbReference type="GO" id="GO:1903489">
    <property type="term" value="P:positive regulation of lactation"/>
    <property type="evidence" value="ECO:0007669"/>
    <property type="project" value="TreeGrafter"/>
</dbReference>
<evidence type="ECO:0000256" key="1">
    <source>
        <dbReference type="ARBA" id="ARBA00004613"/>
    </source>
</evidence>
<evidence type="ECO:0000256" key="5">
    <source>
        <dbReference type="SAM" id="Coils"/>
    </source>
</evidence>
<dbReference type="GO" id="GO:0007565">
    <property type="term" value="P:female pregnancy"/>
    <property type="evidence" value="ECO:0007669"/>
    <property type="project" value="TreeGrafter"/>
</dbReference>
<dbReference type="GO" id="GO:0005179">
    <property type="term" value="F:hormone activity"/>
    <property type="evidence" value="ECO:0007669"/>
    <property type="project" value="UniProtKB-KW"/>
</dbReference>
<dbReference type="Proteomes" id="UP000030759">
    <property type="component" value="Unassembled WGS sequence"/>
</dbReference>
<evidence type="ECO:0000256" key="2">
    <source>
        <dbReference type="ARBA" id="ARBA00008474"/>
    </source>
</evidence>
<evidence type="ECO:0000313" key="8">
    <source>
        <dbReference type="Ensembl" id="ENSCGRP00001021491.1"/>
    </source>
</evidence>
<dbReference type="PROSITE" id="PS00266">
    <property type="entry name" value="SOMATOTROPIN_1"/>
    <property type="match status" value="2"/>
</dbReference>
<dbReference type="PANTHER" id="PTHR11417">
    <property type="entry name" value="SOMATOTROPIN,PROLACTIN"/>
    <property type="match status" value="1"/>
</dbReference>
<keyword evidence="6" id="KW-0472">Membrane</keyword>